<sequence>MPAVVDAEEQEKGVPVQPFGNEVEGNTVLAYILGHLHFALSTTVSTALPIIVHDLNGADFVWVASAYALAATTLLSVTDGMSQVFGRQPCMLLSLALFTLGSALCGSAKTMNWLIAARTLQGAGGGSILAISAIVISDLVPLAEGAVYNGFIGISNVLVIGSSTAMVLALTWGGVQHLWSSAQILVPLVIGLLGLLLFLLYEAKVVKHPLVWRVTICMAVLQTQLTKWLLTEFVSSLPEGVSIVYSTIPIIPGLSKPLHTQVRAAFADSICILWQVSIGIGGIGALVSLFMKGLLLHKQVDKKWGIEENTSQEWADEEKSQVTALEIESTLSQ</sequence>
<feature type="transmembrane region" description="Helical" evidence="5">
    <location>
        <begin position="148"/>
        <end position="172"/>
    </location>
</feature>
<dbReference type="RefSeq" id="XP_007398690.1">
    <property type="nucleotide sequence ID" value="XM_007398628.1"/>
</dbReference>
<dbReference type="OrthoDB" id="3437016at2759"/>
<feature type="transmembrane region" description="Helical" evidence="5">
    <location>
        <begin position="60"/>
        <end position="78"/>
    </location>
</feature>
<dbReference type="Pfam" id="PF07690">
    <property type="entry name" value="MFS_1"/>
    <property type="match status" value="1"/>
</dbReference>
<feature type="transmembrane region" description="Helical" evidence="5">
    <location>
        <begin position="28"/>
        <end position="48"/>
    </location>
</feature>
<dbReference type="Gene3D" id="1.20.1720.10">
    <property type="entry name" value="Multidrug resistance protein D"/>
    <property type="match status" value="1"/>
</dbReference>
<dbReference type="PROSITE" id="PS50850">
    <property type="entry name" value="MFS"/>
    <property type="match status" value="1"/>
</dbReference>
<feature type="transmembrane region" description="Helical" evidence="5">
    <location>
        <begin position="272"/>
        <end position="295"/>
    </location>
</feature>
<feature type="transmembrane region" description="Helical" evidence="5">
    <location>
        <begin position="90"/>
        <end position="109"/>
    </location>
</feature>
<evidence type="ECO:0000313" key="7">
    <source>
        <dbReference type="EMBL" id="EKM52340.1"/>
    </source>
</evidence>
<dbReference type="GO" id="GO:0005886">
    <property type="term" value="C:plasma membrane"/>
    <property type="evidence" value="ECO:0007669"/>
    <property type="project" value="TreeGrafter"/>
</dbReference>
<dbReference type="HOGENOM" id="CLU_834469_0_0_1"/>
<evidence type="ECO:0000256" key="5">
    <source>
        <dbReference type="SAM" id="Phobius"/>
    </source>
</evidence>
<dbReference type="SUPFAM" id="SSF103473">
    <property type="entry name" value="MFS general substrate transporter"/>
    <property type="match status" value="1"/>
</dbReference>
<protein>
    <recommendedName>
        <fullName evidence="6">Major facilitator superfamily (MFS) profile domain-containing protein</fullName>
    </recommendedName>
</protein>
<dbReference type="GO" id="GO:0022857">
    <property type="term" value="F:transmembrane transporter activity"/>
    <property type="evidence" value="ECO:0007669"/>
    <property type="project" value="InterPro"/>
</dbReference>
<dbReference type="STRING" id="650164.K5VZV6"/>
<evidence type="ECO:0000256" key="4">
    <source>
        <dbReference type="ARBA" id="ARBA00023136"/>
    </source>
</evidence>
<keyword evidence="4 5" id="KW-0472">Membrane</keyword>
<evidence type="ECO:0000259" key="6">
    <source>
        <dbReference type="PROSITE" id="PS50850"/>
    </source>
</evidence>
<feature type="domain" description="Major facilitator superfamily (MFS) profile" evidence="6">
    <location>
        <begin position="1"/>
        <end position="333"/>
    </location>
</feature>
<dbReference type="InterPro" id="IPR020846">
    <property type="entry name" value="MFS_dom"/>
</dbReference>
<proteinExistence type="predicted"/>
<evidence type="ECO:0000256" key="1">
    <source>
        <dbReference type="ARBA" id="ARBA00004141"/>
    </source>
</evidence>
<dbReference type="EMBL" id="JH930475">
    <property type="protein sequence ID" value="EKM52340.1"/>
    <property type="molecule type" value="Genomic_DNA"/>
</dbReference>
<keyword evidence="8" id="KW-1185">Reference proteome</keyword>
<organism evidence="7 8">
    <name type="scientific">Phanerochaete carnosa (strain HHB-10118-sp)</name>
    <name type="common">White-rot fungus</name>
    <name type="synonym">Peniophora carnosa</name>
    <dbReference type="NCBI Taxonomy" id="650164"/>
    <lineage>
        <taxon>Eukaryota</taxon>
        <taxon>Fungi</taxon>
        <taxon>Dikarya</taxon>
        <taxon>Basidiomycota</taxon>
        <taxon>Agaricomycotina</taxon>
        <taxon>Agaricomycetes</taxon>
        <taxon>Polyporales</taxon>
        <taxon>Phanerochaetaceae</taxon>
        <taxon>Phanerochaete</taxon>
    </lineage>
</organism>
<name>K5VZV6_PHACS</name>
<gene>
    <name evidence="7" type="ORF">PHACADRAFT_211610</name>
</gene>
<reference evidence="7 8" key="1">
    <citation type="journal article" date="2012" name="BMC Genomics">
        <title>Comparative genomics of the white-rot fungi, Phanerochaete carnosa and P. chrysosporium, to elucidate the genetic basis of the distinct wood types they colonize.</title>
        <authorList>
            <person name="Suzuki H."/>
            <person name="MacDonald J."/>
            <person name="Syed K."/>
            <person name="Salamov A."/>
            <person name="Hori C."/>
            <person name="Aerts A."/>
            <person name="Henrissat B."/>
            <person name="Wiebenga A."/>
            <person name="vanKuyk P.A."/>
            <person name="Barry K."/>
            <person name="Lindquist E."/>
            <person name="LaButti K."/>
            <person name="Lapidus A."/>
            <person name="Lucas S."/>
            <person name="Coutinho P."/>
            <person name="Gong Y."/>
            <person name="Samejima M."/>
            <person name="Mahadevan R."/>
            <person name="Abou-Zaid M."/>
            <person name="de Vries R.P."/>
            <person name="Igarashi K."/>
            <person name="Yadav J.S."/>
            <person name="Grigoriev I.V."/>
            <person name="Master E.R."/>
        </authorList>
    </citation>
    <scope>NUCLEOTIDE SEQUENCE [LARGE SCALE GENOMIC DNA]</scope>
    <source>
        <strain evidence="7 8">HHB-10118-sp</strain>
    </source>
</reference>
<evidence type="ECO:0000256" key="3">
    <source>
        <dbReference type="ARBA" id="ARBA00022989"/>
    </source>
</evidence>
<keyword evidence="2 5" id="KW-0812">Transmembrane</keyword>
<dbReference type="PANTHER" id="PTHR23501:SF102">
    <property type="entry name" value="DRUG TRANSPORTER, PUTATIVE (AFU_ORTHOLOGUE AFUA_3G08530)-RELATED"/>
    <property type="match status" value="1"/>
</dbReference>
<dbReference type="GeneID" id="18913134"/>
<dbReference type="AlphaFoldDB" id="K5VZV6"/>
<accession>K5VZV6</accession>
<dbReference type="Proteomes" id="UP000008370">
    <property type="component" value="Unassembled WGS sequence"/>
</dbReference>
<dbReference type="KEGG" id="pco:PHACADRAFT_211610"/>
<dbReference type="InterPro" id="IPR011701">
    <property type="entry name" value="MFS"/>
</dbReference>
<dbReference type="InterPro" id="IPR036259">
    <property type="entry name" value="MFS_trans_sf"/>
</dbReference>
<feature type="transmembrane region" description="Helical" evidence="5">
    <location>
        <begin position="184"/>
        <end position="203"/>
    </location>
</feature>
<comment type="subcellular location">
    <subcellularLocation>
        <location evidence="1">Membrane</location>
        <topology evidence="1">Multi-pass membrane protein</topology>
    </subcellularLocation>
</comment>
<evidence type="ECO:0000313" key="8">
    <source>
        <dbReference type="Proteomes" id="UP000008370"/>
    </source>
</evidence>
<dbReference type="PANTHER" id="PTHR23501">
    <property type="entry name" value="MAJOR FACILITATOR SUPERFAMILY"/>
    <property type="match status" value="1"/>
</dbReference>
<feature type="transmembrane region" description="Helical" evidence="5">
    <location>
        <begin position="115"/>
        <end position="136"/>
    </location>
</feature>
<keyword evidence="3 5" id="KW-1133">Transmembrane helix</keyword>
<dbReference type="InParanoid" id="K5VZV6"/>
<evidence type="ECO:0000256" key="2">
    <source>
        <dbReference type="ARBA" id="ARBA00022692"/>
    </source>
</evidence>